<gene>
    <name evidence="2" type="ORF">NIDE3938</name>
</gene>
<dbReference type="AlphaFoldDB" id="D8P7X6"/>
<dbReference type="HOGENOM" id="CLU_2951723_0_0_0"/>
<accession>D8P7X6</accession>
<keyword evidence="3" id="KW-1185">Reference proteome</keyword>
<sequence length="59" mass="6515">MGAFRGGNKERPEEPGSCLTEAGHTTTFFNHSRGRARDYKGGRPTYEVFSAVKTQAHQS</sequence>
<organism evidence="2 3">
    <name type="scientific">Nitrospira defluvii</name>
    <dbReference type="NCBI Taxonomy" id="330214"/>
    <lineage>
        <taxon>Bacteria</taxon>
        <taxon>Pseudomonadati</taxon>
        <taxon>Nitrospirota</taxon>
        <taxon>Nitrospiria</taxon>
        <taxon>Nitrospirales</taxon>
        <taxon>Nitrospiraceae</taxon>
        <taxon>Nitrospira</taxon>
    </lineage>
</organism>
<dbReference type="EMBL" id="FP929003">
    <property type="protein sequence ID" value="CBK43608.1"/>
    <property type="molecule type" value="Genomic_DNA"/>
</dbReference>
<proteinExistence type="predicted"/>
<dbReference type="STRING" id="330214.NIDE3938"/>
<name>D8P7X6_9BACT</name>
<evidence type="ECO:0000313" key="2">
    <source>
        <dbReference type="EMBL" id="CBK43608.1"/>
    </source>
</evidence>
<evidence type="ECO:0000313" key="3">
    <source>
        <dbReference type="Proteomes" id="UP000001660"/>
    </source>
</evidence>
<reference evidence="2 3" key="1">
    <citation type="journal article" date="2010" name="Proc. Natl. Acad. Sci. U.S.A.">
        <title>A Nitrospira metagenome illuminates the physiology and evolution of globally important nitrite-oxidizing bacteria.</title>
        <authorList>
            <person name="Lucker S."/>
            <person name="Wagner M."/>
            <person name="Maixner F."/>
            <person name="Pelletier E."/>
            <person name="Koch H."/>
            <person name="Vacherie B."/>
            <person name="Rattei T."/>
            <person name="Sinninghe Damste J."/>
            <person name="Spieck E."/>
            <person name="Le Paslier D."/>
            <person name="Daims H."/>
        </authorList>
    </citation>
    <scope>NUCLEOTIDE SEQUENCE [LARGE SCALE GENOMIC DNA]</scope>
</reference>
<dbReference type="KEGG" id="nde:NIDE3938"/>
<feature type="region of interest" description="Disordered" evidence="1">
    <location>
        <begin position="1"/>
        <end position="42"/>
    </location>
</feature>
<protein>
    <submittedName>
        <fullName evidence="2">Uncharacterized protein</fullName>
    </submittedName>
</protein>
<evidence type="ECO:0000256" key="1">
    <source>
        <dbReference type="SAM" id="MobiDB-lite"/>
    </source>
</evidence>
<dbReference type="Proteomes" id="UP000001660">
    <property type="component" value="Chromosome"/>
</dbReference>